<evidence type="ECO:0000313" key="1">
    <source>
        <dbReference type="EMBL" id="KAH8094522.1"/>
    </source>
</evidence>
<evidence type="ECO:0000313" key="2">
    <source>
        <dbReference type="Proteomes" id="UP000813824"/>
    </source>
</evidence>
<keyword evidence="2" id="KW-1185">Reference proteome</keyword>
<proteinExistence type="predicted"/>
<protein>
    <submittedName>
        <fullName evidence="1">Uncharacterized protein</fullName>
    </submittedName>
</protein>
<organism evidence="1 2">
    <name type="scientific">Cristinia sonorae</name>
    <dbReference type="NCBI Taxonomy" id="1940300"/>
    <lineage>
        <taxon>Eukaryota</taxon>
        <taxon>Fungi</taxon>
        <taxon>Dikarya</taxon>
        <taxon>Basidiomycota</taxon>
        <taxon>Agaricomycotina</taxon>
        <taxon>Agaricomycetes</taxon>
        <taxon>Agaricomycetidae</taxon>
        <taxon>Agaricales</taxon>
        <taxon>Pleurotineae</taxon>
        <taxon>Stephanosporaceae</taxon>
        <taxon>Cristinia</taxon>
    </lineage>
</organism>
<accession>A0A8K0UKI9</accession>
<comment type="caution">
    <text evidence="1">The sequence shown here is derived from an EMBL/GenBank/DDBJ whole genome shotgun (WGS) entry which is preliminary data.</text>
</comment>
<dbReference type="Proteomes" id="UP000813824">
    <property type="component" value="Unassembled WGS sequence"/>
</dbReference>
<name>A0A8K0UKI9_9AGAR</name>
<reference evidence="1" key="1">
    <citation type="journal article" date="2021" name="New Phytol.">
        <title>Evolutionary innovations through gain and loss of genes in the ectomycorrhizal Boletales.</title>
        <authorList>
            <person name="Wu G."/>
            <person name="Miyauchi S."/>
            <person name="Morin E."/>
            <person name="Kuo A."/>
            <person name="Drula E."/>
            <person name="Varga T."/>
            <person name="Kohler A."/>
            <person name="Feng B."/>
            <person name="Cao Y."/>
            <person name="Lipzen A."/>
            <person name="Daum C."/>
            <person name="Hundley H."/>
            <person name="Pangilinan J."/>
            <person name="Johnson J."/>
            <person name="Barry K."/>
            <person name="LaButti K."/>
            <person name="Ng V."/>
            <person name="Ahrendt S."/>
            <person name="Min B."/>
            <person name="Choi I.G."/>
            <person name="Park H."/>
            <person name="Plett J.M."/>
            <person name="Magnuson J."/>
            <person name="Spatafora J.W."/>
            <person name="Nagy L.G."/>
            <person name="Henrissat B."/>
            <person name="Grigoriev I.V."/>
            <person name="Yang Z.L."/>
            <person name="Xu J."/>
            <person name="Martin F.M."/>
        </authorList>
    </citation>
    <scope>NUCLEOTIDE SEQUENCE</scope>
    <source>
        <strain evidence="1">KKN 215</strain>
    </source>
</reference>
<dbReference type="EMBL" id="JAEVFJ010000026">
    <property type="protein sequence ID" value="KAH8094522.1"/>
    <property type="molecule type" value="Genomic_DNA"/>
</dbReference>
<gene>
    <name evidence="1" type="ORF">BXZ70DRAFT_363097</name>
</gene>
<dbReference type="AlphaFoldDB" id="A0A8K0UKI9"/>
<sequence length="599" mass="67402">MSDQSQRSLLGMVHFLGYTPTLTPTLLEIPEQPASSILVKLNVDVLLRIVTFVGAENKSELVSLACTSHVMHALTLPTLLSRVQLMHCYDVLSFCRSILSDPQKRGSFIRDIIIFLPACPMGSSHILRRWQCLYQPNQRPFFPTSLPRVRHPSLPTLLSDVLRVSVNLRTLFFPFFGEWLSACPSMASSVASLRNFHNLDVCYLGDESDNALLNLLCGRDELSITKLQIRYFKHKDDVKSPLKHLASTLNEVSFTQRCSISVKTGVRCAQVLELHLDVLPTDPATGLPTPINVLASMFPNVERLTCRKAKGMFKDYEWPQADLLRSGSQLAQRAGLWNKVDVVVGDLQSLYILAIDHPVSSMRITSFRFPASDKSYEAFRTILNDAQPEQLCLVLSGHRSKPPEVENPSKIVSLPRVTHLHVDTRFGDFRVDSWKSNLTVPIDDVTVPNLTHLFIHIHDSASQVDFTPRSSLPLAIASHCSPTLKYIVLGNWAGHLSCWEVLRSQDITSPQSFQLKQTSNPSASSWITTFRMPGIGMDPPSSARMGEGPFPVSTRTRLILSFERTERKRRPRSFERVDGVPKTRNSRGTANWIQRESFY</sequence>